<name>A0ABS1M537_9NOCA</name>
<dbReference type="Proteomes" id="UP000602198">
    <property type="component" value="Unassembled WGS sequence"/>
</dbReference>
<evidence type="ECO:0000256" key="2">
    <source>
        <dbReference type="ARBA" id="ARBA00006411"/>
    </source>
</evidence>
<dbReference type="InterPro" id="IPR025734">
    <property type="entry name" value="EspG"/>
</dbReference>
<gene>
    <name evidence="6" type="ORF">JK358_15335</name>
</gene>
<protein>
    <submittedName>
        <fullName evidence="6">ESX secretion-associated protein EspG</fullName>
    </submittedName>
</protein>
<accession>A0ABS1M537</accession>
<organism evidence="6 7">
    <name type="scientific">Nocardia acididurans</name>
    <dbReference type="NCBI Taxonomy" id="2802282"/>
    <lineage>
        <taxon>Bacteria</taxon>
        <taxon>Bacillati</taxon>
        <taxon>Actinomycetota</taxon>
        <taxon>Actinomycetes</taxon>
        <taxon>Mycobacteriales</taxon>
        <taxon>Nocardiaceae</taxon>
        <taxon>Nocardia</taxon>
    </lineage>
</organism>
<dbReference type="EMBL" id="JAERRJ010000005">
    <property type="protein sequence ID" value="MBL1075768.1"/>
    <property type="molecule type" value="Genomic_DNA"/>
</dbReference>
<keyword evidence="4" id="KW-0143">Chaperone</keyword>
<evidence type="ECO:0000256" key="3">
    <source>
        <dbReference type="ARBA" id="ARBA00022490"/>
    </source>
</evidence>
<comment type="caution">
    <text evidence="6">The sequence shown here is derived from an EMBL/GenBank/DDBJ whole genome shotgun (WGS) entry which is preliminary data.</text>
</comment>
<keyword evidence="3" id="KW-0963">Cytoplasm</keyword>
<evidence type="ECO:0000256" key="5">
    <source>
        <dbReference type="SAM" id="MobiDB-lite"/>
    </source>
</evidence>
<evidence type="ECO:0000256" key="4">
    <source>
        <dbReference type="ARBA" id="ARBA00023186"/>
    </source>
</evidence>
<evidence type="ECO:0000256" key="1">
    <source>
        <dbReference type="ARBA" id="ARBA00004496"/>
    </source>
</evidence>
<keyword evidence="7" id="KW-1185">Reference proteome</keyword>
<dbReference type="RefSeq" id="WP_201948129.1">
    <property type="nucleotide sequence ID" value="NZ_JAERRJ010000005.1"/>
</dbReference>
<evidence type="ECO:0000313" key="6">
    <source>
        <dbReference type="EMBL" id="MBL1075768.1"/>
    </source>
</evidence>
<sequence>MKWILTPDEFALVWTRETDMERRPYPLDGLTLSPEFDCDAPRLRHRYLRRTDPDLAAALILCARSDTTTITLYGEQKAGPDPRRILAFAAVAQQRAGILVAQPDAVTVRVCPAESLGRELVEIIGSAPAGTLETMTEPHAAVLHGEPTAGRTPPRREGPGQHPNGGPDRHTGPDRFRRKLRQPVDGRGFITVTVEPANPLAPPTRHRTWLDFSGDGRYLLTTAADLTLTPVTDEQLADHLMRLARV</sequence>
<comment type="similarity">
    <text evidence="2">Belongs to the EspG family.</text>
</comment>
<reference evidence="6 7" key="1">
    <citation type="submission" date="2021-01" db="EMBL/GenBank/DDBJ databases">
        <title>WGS of actinomycetes isolated from Thailand.</title>
        <authorList>
            <person name="Thawai C."/>
        </authorList>
    </citation>
    <scope>NUCLEOTIDE SEQUENCE [LARGE SCALE GENOMIC DNA]</scope>
    <source>
        <strain evidence="6 7">LPG 2</strain>
    </source>
</reference>
<comment type="subcellular location">
    <subcellularLocation>
        <location evidence="1">Cytoplasm</location>
    </subcellularLocation>
</comment>
<feature type="region of interest" description="Disordered" evidence="5">
    <location>
        <begin position="144"/>
        <end position="182"/>
    </location>
</feature>
<evidence type="ECO:0000313" key="7">
    <source>
        <dbReference type="Proteomes" id="UP000602198"/>
    </source>
</evidence>
<proteinExistence type="inferred from homology"/>
<dbReference type="Pfam" id="PF14011">
    <property type="entry name" value="ESX-1_EspG"/>
    <property type="match status" value="1"/>
</dbReference>